<comment type="caution">
    <text evidence="6">The sequence shown here is derived from an EMBL/GenBank/DDBJ whole genome shotgun (WGS) entry which is preliminary data.</text>
</comment>
<dbReference type="AlphaFoldDB" id="A0AA41FIP3"/>
<dbReference type="InterPro" id="IPR011006">
    <property type="entry name" value="CheY-like_superfamily"/>
</dbReference>
<dbReference type="Gene3D" id="2.40.50.1020">
    <property type="entry name" value="LytTr DNA-binding domain"/>
    <property type="match status" value="1"/>
</dbReference>
<evidence type="ECO:0000256" key="1">
    <source>
        <dbReference type="ARBA" id="ARBA00018672"/>
    </source>
</evidence>
<dbReference type="InterPro" id="IPR046947">
    <property type="entry name" value="LytR-like"/>
</dbReference>
<dbReference type="SMART" id="SM00850">
    <property type="entry name" value="LytTR"/>
    <property type="match status" value="1"/>
</dbReference>
<evidence type="ECO:0000256" key="2">
    <source>
        <dbReference type="ARBA" id="ARBA00024867"/>
    </source>
</evidence>
<dbReference type="GO" id="GO:0003677">
    <property type="term" value="F:DNA binding"/>
    <property type="evidence" value="ECO:0007669"/>
    <property type="project" value="InterPro"/>
</dbReference>
<evidence type="ECO:0000256" key="3">
    <source>
        <dbReference type="PROSITE-ProRule" id="PRU00169"/>
    </source>
</evidence>
<dbReference type="SMART" id="SM00448">
    <property type="entry name" value="REC"/>
    <property type="match status" value="1"/>
</dbReference>
<dbReference type="EMBL" id="WQPS01000043">
    <property type="protein sequence ID" value="MBT9812120.1"/>
    <property type="molecule type" value="Genomic_DNA"/>
</dbReference>
<name>A0AA41FIP3_9FIRM</name>
<feature type="modified residue" description="4-aspartylphosphate" evidence="3">
    <location>
        <position position="60"/>
    </location>
</feature>
<feature type="domain" description="Response regulatory" evidence="4">
    <location>
        <begin position="4"/>
        <end position="123"/>
    </location>
</feature>
<dbReference type="InterPro" id="IPR007492">
    <property type="entry name" value="LytTR_DNA-bd_dom"/>
</dbReference>
<evidence type="ECO:0000313" key="6">
    <source>
        <dbReference type="EMBL" id="MBT9812120.1"/>
    </source>
</evidence>
<dbReference type="GO" id="GO:0000156">
    <property type="term" value="F:phosphorelay response regulator activity"/>
    <property type="evidence" value="ECO:0007669"/>
    <property type="project" value="InterPro"/>
</dbReference>
<gene>
    <name evidence="6" type="ORF">GPL26_21100</name>
</gene>
<dbReference type="PANTHER" id="PTHR37299:SF1">
    <property type="entry name" value="STAGE 0 SPORULATION PROTEIN A HOMOLOG"/>
    <property type="match status" value="1"/>
</dbReference>
<evidence type="ECO:0000259" key="4">
    <source>
        <dbReference type="PROSITE" id="PS50110"/>
    </source>
</evidence>
<dbReference type="SUPFAM" id="SSF52172">
    <property type="entry name" value="CheY-like"/>
    <property type="match status" value="1"/>
</dbReference>
<dbReference type="InterPro" id="IPR001789">
    <property type="entry name" value="Sig_transdc_resp-reg_receiver"/>
</dbReference>
<accession>A0AA41FIP3</accession>
<dbReference type="Pfam" id="PF00072">
    <property type="entry name" value="Response_reg"/>
    <property type="match status" value="1"/>
</dbReference>
<feature type="domain" description="HTH LytTR-type" evidence="5">
    <location>
        <begin position="142"/>
        <end position="231"/>
    </location>
</feature>
<evidence type="ECO:0000259" key="5">
    <source>
        <dbReference type="PROSITE" id="PS50930"/>
    </source>
</evidence>
<keyword evidence="3" id="KW-0597">Phosphoprotein</keyword>
<sequence length="241" mass="27695">MFVKIAICDDDESIRVQLRQFIQQYAIDNALDYTILEFSQSTLLLDTARQDPDIRIMFLDIYMSPLSGMDLAETIRAEGNGCAIIFVTISRDHYSRSYEVDAEHYLVKPVTYEQVEKALKRCERLLISAARCAFFFSNGHEIKVPLRNIRFVEVFRNQTIIHASADIVLRCPLANVMGQLSDSRFLRTHRSFILNMDFIASKDGNDILLITGEKIPLSRTREKIFDKEYGQYLTASMAGDE</sequence>
<proteinExistence type="predicted"/>
<dbReference type="PANTHER" id="PTHR37299">
    <property type="entry name" value="TRANSCRIPTIONAL REGULATOR-RELATED"/>
    <property type="match status" value="1"/>
</dbReference>
<dbReference type="PROSITE" id="PS50110">
    <property type="entry name" value="RESPONSE_REGULATORY"/>
    <property type="match status" value="1"/>
</dbReference>
<dbReference type="PROSITE" id="PS50930">
    <property type="entry name" value="HTH_LYTTR"/>
    <property type="match status" value="1"/>
</dbReference>
<dbReference type="Gene3D" id="3.40.50.2300">
    <property type="match status" value="1"/>
</dbReference>
<dbReference type="Pfam" id="PF04397">
    <property type="entry name" value="LytTR"/>
    <property type="match status" value="1"/>
</dbReference>
<comment type="function">
    <text evidence="2">May play the central regulatory role in sporulation. It may be an element of the effector pathway responsible for the activation of sporulation genes in response to nutritional stress. Spo0A may act in concert with spo0H (a sigma factor) to control the expression of some genes that are critical to the sporulation process.</text>
</comment>
<dbReference type="Proteomes" id="UP000708338">
    <property type="component" value="Unassembled WGS sequence"/>
</dbReference>
<organism evidence="6 7">
    <name type="scientific">Enterocloster citroniae</name>
    <dbReference type="NCBI Taxonomy" id="358743"/>
    <lineage>
        <taxon>Bacteria</taxon>
        <taxon>Bacillati</taxon>
        <taxon>Bacillota</taxon>
        <taxon>Clostridia</taxon>
        <taxon>Lachnospirales</taxon>
        <taxon>Lachnospiraceae</taxon>
        <taxon>Enterocloster</taxon>
    </lineage>
</organism>
<protein>
    <recommendedName>
        <fullName evidence="1">Stage 0 sporulation protein A homolog</fullName>
    </recommendedName>
</protein>
<evidence type="ECO:0000313" key="7">
    <source>
        <dbReference type="Proteomes" id="UP000708338"/>
    </source>
</evidence>
<reference evidence="6" key="1">
    <citation type="journal article" date="2021" name="Gut Microbes">
        <title>A synthetic consortium of 100 gut commensals modulates the composition and function in a colon model of the microbiome of elderly subjects.</title>
        <authorList>
            <person name="Perez M."/>
            <person name="Ntemiri A."/>
            <person name="Tan H."/>
            <person name="Harris H.M.B."/>
            <person name="Roager H.M."/>
            <person name="Ribiere C."/>
            <person name="O'Toole P.W."/>
        </authorList>
    </citation>
    <scope>NUCLEOTIDE SEQUENCE</scope>
    <source>
        <strain evidence="6">MCC335</strain>
    </source>
</reference>